<name>Q8DGF4_THEVB</name>
<dbReference type="EMBL" id="BA000039">
    <property type="protein sequence ID" value="BAC09915.1"/>
    <property type="molecule type" value="Genomic_DNA"/>
</dbReference>
<evidence type="ECO:0000313" key="2">
    <source>
        <dbReference type="Proteomes" id="UP000000440"/>
    </source>
</evidence>
<accession>Q8DGF4</accession>
<dbReference type="eggNOG" id="COG0457">
    <property type="taxonomic scope" value="Bacteria"/>
</dbReference>
<keyword evidence="2" id="KW-1185">Reference proteome</keyword>
<dbReference type="AlphaFoldDB" id="Q8DGF4"/>
<dbReference type="KEGG" id="tel:tll2363"/>
<dbReference type="PATRIC" id="fig|197221.4.peg.2479"/>
<dbReference type="RefSeq" id="WP_011058196.1">
    <property type="nucleotide sequence ID" value="NC_004113.1"/>
</dbReference>
<dbReference type="EnsemblBacteria" id="BAC09915">
    <property type="protein sequence ID" value="BAC09915"/>
    <property type="gene ID" value="BAC09915"/>
</dbReference>
<proteinExistence type="predicted"/>
<organism evidence="1 2">
    <name type="scientific">Thermosynechococcus vestitus (strain NIES-2133 / IAM M-273 / BP-1)</name>
    <dbReference type="NCBI Taxonomy" id="197221"/>
    <lineage>
        <taxon>Bacteria</taxon>
        <taxon>Bacillati</taxon>
        <taxon>Cyanobacteriota</taxon>
        <taxon>Cyanophyceae</taxon>
        <taxon>Acaryochloridales</taxon>
        <taxon>Thermosynechococcaceae</taxon>
        <taxon>Thermosynechococcus</taxon>
    </lineage>
</organism>
<sequence>MNQKRWRWSEVVGLGLTAVALGIVAFMQQDALRQLQAQTGEQFTDAEYERQNAQTIAQMQLLAKLPSFGFDNLVADWAFLQFLQFFGDSAARQVTGYDDVPAFFEVIIAKDPRFAQTYPYLSTAITVYAGQPQTSVALMDRGLVAMDPAYQPTAYLAWVFRAMDELLFLGKGRAAAVSYDRAAAWAELNPEPQVRAAAEYYRSLAQTLRRDPDSRMAQINAWIWALVNAVSDRSRQTAIENIERLGGKVSRLPDGAWQIRHPEDLR</sequence>
<reference evidence="1 2" key="1">
    <citation type="journal article" date="2002" name="DNA Res.">
        <title>Complete genome structure of the thermophilic cyanobacterium Thermosynechococcus elongatus BP-1.</title>
        <authorList>
            <person name="Nakamura Y."/>
            <person name="Kaneko T."/>
            <person name="Sato S."/>
            <person name="Ikeuchi M."/>
            <person name="Katoh H."/>
            <person name="Sasamoto S."/>
            <person name="Watanabe A."/>
            <person name="Iriguchi M."/>
            <person name="Kawashima K."/>
            <person name="Kimura T."/>
            <person name="Kishida Y."/>
            <person name="Kiyokawa C."/>
            <person name="Kohara M."/>
            <person name="Matsumoto M."/>
            <person name="Matsuno A."/>
            <person name="Nakazaki N."/>
            <person name="Shimpo S."/>
            <person name="Sugimoto M."/>
            <person name="Takeuchi C."/>
            <person name="Yamada M."/>
            <person name="Tabata S."/>
        </authorList>
    </citation>
    <scope>NUCLEOTIDE SEQUENCE [LARGE SCALE GENOMIC DNA]</scope>
    <source>
        <strain evidence="2">IAM M-273 / NIES-2133 / BP-1</strain>
    </source>
</reference>
<dbReference type="Proteomes" id="UP000000440">
    <property type="component" value="Chromosome"/>
</dbReference>
<gene>
    <name evidence="1" type="ordered locus">tll2363</name>
</gene>
<evidence type="ECO:0000313" key="1">
    <source>
        <dbReference type="EMBL" id="BAC09915.1"/>
    </source>
</evidence>
<dbReference type="STRING" id="197221.gene:10748983"/>
<protein>
    <submittedName>
        <fullName evidence="1">Tll2363 protein</fullName>
    </submittedName>
</protein>